<dbReference type="SMART" id="SM01155">
    <property type="entry name" value="DUF1713"/>
    <property type="match status" value="1"/>
</dbReference>
<comment type="caution">
    <text evidence="6">The sequence shown here is derived from an EMBL/GenBank/DDBJ whole genome shotgun (WGS) entry which is preliminary data.</text>
</comment>
<comment type="subcellular location">
    <subcellularLocation>
        <location evidence="1">Mitochondrion</location>
    </subcellularLocation>
</comment>
<evidence type="ECO:0000313" key="6">
    <source>
        <dbReference type="EMBL" id="KAK4429752.1"/>
    </source>
</evidence>
<dbReference type="AlphaFoldDB" id="A0AAE2CPJ9"/>
<keyword evidence="2" id="KW-0496">Mitochondrion</keyword>
<feature type="domain" description="Ribosomal protein mS38 C-terminal" evidence="5">
    <location>
        <begin position="116"/>
        <end position="143"/>
    </location>
</feature>
<reference evidence="6" key="1">
    <citation type="submission" date="2020-06" db="EMBL/GenBank/DDBJ databases">
        <authorList>
            <person name="Li T."/>
            <person name="Hu X."/>
            <person name="Zhang T."/>
            <person name="Song X."/>
            <person name="Zhang H."/>
            <person name="Dai N."/>
            <person name="Sheng W."/>
            <person name="Hou X."/>
            <person name="Wei L."/>
        </authorList>
    </citation>
    <scope>NUCLEOTIDE SEQUENCE</scope>
    <source>
        <strain evidence="6">3651</strain>
        <tissue evidence="6">Leaf</tissue>
    </source>
</reference>
<dbReference type="PANTHER" id="PTHR32035">
    <property type="entry name" value="AURORA KINASE A-INTERACTING PROTEIN"/>
    <property type="match status" value="1"/>
</dbReference>
<dbReference type="Pfam" id="PF08213">
    <property type="entry name" value="COX24_C"/>
    <property type="match status" value="1"/>
</dbReference>
<protein>
    <recommendedName>
        <fullName evidence="4">Small ribosomal subunit protein mS38</fullName>
    </recommendedName>
</protein>
<comment type="similarity">
    <text evidence="3">Belongs to the mitochondrion-specific ribosomal protein mS38 family.</text>
</comment>
<keyword evidence="7" id="KW-1185">Reference proteome</keyword>
<name>A0AAE2CPJ9_9LAMI</name>
<dbReference type="PANTHER" id="PTHR32035:SF3">
    <property type="entry name" value="SMALL RIBOSOMAL SUBUNIT PROTEIN MS38"/>
    <property type="match status" value="1"/>
</dbReference>
<evidence type="ECO:0000256" key="2">
    <source>
        <dbReference type="ARBA" id="ARBA00023128"/>
    </source>
</evidence>
<dbReference type="GO" id="GO:0005739">
    <property type="term" value="C:mitochondrion"/>
    <property type="evidence" value="ECO:0007669"/>
    <property type="project" value="UniProtKB-SubCell"/>
</dbReference>
<evidence type="ECO:0000256" key="3">
    <source>
        <dbReference type="ARBA" id="ARBA00035647"/>
    </source>
</evidence>
<dbReference type="Proteomes" id="UP001293254">
    <property type="component" value="Unassembled WGS sequence"/>
</dbReference>
<dbReference type="InterPro" id="IPR013177">
    <property type="entry name" value="Ribosomal_mS38_C"/>
</dbReference>
<dbReference type="EMBL" id="JACGWO010000004">
    <property type="protein sequence ID" value="KAK4429752.1"/>
    <property type="molecule type" value="Genomic_DNA"/>
</dbReference>
<evidence type="ECO:0000256" key="1">
    <source>
        <dbReference type="ARBA" id="ARBA00004173"/>
    </source>
</evidence>
<proteinExistence type="inferred from homology"/>
<reference evidence="6" key="2">
    <citation type="journal article" date="2024" name="Plant">
        <title>Genomic evolution and insights into agronomic trait innovations of Sesamum species.</title>
        <authorList>
            <person name="Miao H."/>
            <person name="Wang L."/>
            <person name="Qu L."/>
            <person name="Liu H."/>
            <person name="Sun Y."/>
            <person name="Le M."/>
            <person name="Wang Q."/>
            <person name="Wei S."/>
            <person name="Zheng Y."/>
            <person name="Lin W."/>
            <person name="Duan Y."/>
            <person name="Cao H."/>
            <person name="Xiong S."/>
            <person name="Wang X."/>
            <person name="Wei L."/>
            <person name="Li C."/>
            <person name="Ma Q."/>
            <person name="Ju M."/>
            <person name="Zhao R."/>
            <person name="Li G."/>
            <person name="Mu C."/>
            <person name="Tian Q."/>
            <person name="Mei H."/>
            <person name="Zhang T."/>
            <person name="Gao T."/>
            <person name="Zhang H."/>
        </authorList>
    </citation>
    <scope>NUCLEOTIDE SEQUENCE</scope>
    <source>
        <strain evidence="6">3651</strain>
    </source>
</reference>
<evidence type="ECO:0000256" key="4">
    <source>
        <dbReference type="ARBA" id="ARBA00035682"/>
    </source>
</evidence>
<accession>A0AAE2CPJ9</accession>
<gene>
    <name evidence="6" type="ORF">Salat_1275800</name>
</gene>
<organism evidence="6 7">
    <name type="scientific">Sesamum alatum</name>
    <dbReference type="NCBI Taxonomy" id="300844"/>
    <lineage>
        <taxon>Eukaryota</taxon>
        <taxon>Viridiplantae</taxon>
        <taxon>Streptophyta</taxon>
        <taxon>Embryophyta</taxon>
        <taxon>Tracheophyta</taxon>
        <taxon>Spermatophyta</taxon>
        <taxon>Magnoliopsida</taxon>
        <taxon>eudicotyledons</taxon>
        <taxon>Gunneridae</taxon>
        <taxon>Pentapetalae</taxon>
        <taxon>asterids</taxon>
        <taxon>lamiids</taxon>
        <taxon>Lamiales</taxon>
        <taxon>Pedaliaceae</taxon>
        <taxon>Sesamum</taxon>
    </lineage>
</organism>
<sequence>MATTMQKLLRRPLQQAILPHLKLQNPLNLLPSLLHRQPNLDTPPEYHNVHNFKTEKDFNRISTSLVQEKAQIDNGFHAFPSFSFGFFLDPKLSSGLHQIEAVKAEKSDLDESQIMWADSVKKKRKKKMNKHKLRKLRKRLRGYA</sequence>
<evidence type="ECO:0000313" key="7">
    <source>
        <dbReference type="Proteomes" id="UP001293254"/>
    </source>
</evidence>
<evidence type="ECO:0000259" key="5">
    <source>
        <dbReference type="SMART" id="SM01155"/>
    </source>
</evidence>